<accession>A0A4U5NBF0</accession>
<evidence type="ECO:0008006" key="4">
    <source>
        <dbReference type="Google" id="ProtNLM"/>
    </source>
</evidence>
<dbReference type="AlphaFoldDB" id="A0A4U5NBF0"/>
<feature type="compositionally biased region" description="Basic residues" evidence="1">
    <location>
        <begin position="32"/>
        <end position="44"/>
    </location>
</feature>
<proteinExistence type="predicted"/>
<reference evidence="2 3" key="2">
    <citation type="journal article" date="2019" name="G3 (Bethesda)">
        <title>Hybrid Assembly of the Genome of the Entomopathogenic Nematode Steinernema carpocapsae Identifies the X-Chromosome.</title>
        <authorList>
            <person name="Serra L."/>
            <person name="Macchietto M."/>
            <person name="Macias-Munoz A."/>
            <person name="McGill C.J."/>
            <person name="Rodriguez I.M."/>
            <person name="Rodriguez B."/>
            <person name="Murad R."/>
            <person name="Mortazavi A."/>
        </authorList>
    </citation>
    <scope>NUCLEOTIDE SEQUENCE [LARGE SCALE GENOMIC DNA]</scope>
    <source>
        <strain evidence="2 3">ALL</strain>
    </source>
</reference>
<dbReference type="EMBL" id="AZBU02000004">
    <property type="protein sequence ID" value="TKR79944.1"/>
    <property type="molecule type" value="Genomic_DNA"/>
</dbReference>
<dbReference type="STRING" id="34508.A0A4U5NBF0"/>
<dbReference type="OrthoDB" id="336747at2759"/>
<feature type="compositionally biased region" description="Polar residues" evidence="1">
    <location>
        <begin position="170"/>
        <end position="180"/>
    </location>
</feature>
<name>A0A4U5NBF0_STECR</name>
<evidence type="ECO:0000256" key="1">
    <source>
        <dbReference type="SAM" id="MobiDB-lite"/>
    </source>
</evidence>
<feature type="region of interest" description="Disordered" evidence="1">
    <location>
        <begin position="137"/>
        <end position="190"/>
    </location>
</feature>
<organism evidence="2 3">
    <name type="scientific">Steinernema carpocapsae</name>
    <name type="common">Entomopathogenic nematode</name>
    <dbReference type="NCBI Taxonomy" id="34508"/>
    <lineage>
        <taxon>Eukaryota</taxon>
        <taxon>Metazoa</taxon>
        <taxon>Ecdysozoa</taxon>
        <taxon>Nematoda</taxon>
        <taxon>Chromadorea</taxon>
        <taxon>Rhabditida</taxon>
        <taxon>Tylenchina</taxon>
        <taxon>Panagrolaimomorpha</taxon>
        <taxon>Strongyloidoidea</taxon>
        <taxon>Steinernematidae</taxon>
        <taxon>Steinernema</taxon>
    </lineage>
</organism>
<feature type="compositionally biased region" description="Polar residues" evidence="1">
    <location>
        <begin position="137"/>
        <end position="155"/>
    </location>
</feature>
<keyword evidence="3" id="KW-1185">Reference proteome</keyword>
<dbReference type="Gene3D" id="1.10.287.650">
    <property type="entry name" value="L27 domain"/>
    <property type="match status" value="1"/>
</dbReference>
<dbReference type="Proteomes" id="UP000298663">
    <property type="component" value="Unassembled WGS sequence"/>
</dbReference>
<protein>
    <recommendedName>
        <fullName evidence="4">L27 domain-containing protein</fullName>
    </recommendedName>
</protein>
<reference evidence="2 3" key="1">
    <citation type="journal article" date="2015" name="Genome Biol.">
        <title>Comparative genomics of Steinernema reveals deeply conserved gene regulatory networks.</title>
        <authorList>
            <person name="Dillman A.R."/>
            <person name="Macchietto M."/>
            <person name="Porter C.F."/>
            <person name="Rogers A."/>
            <person name="Williams B."/>
            <person name="Antoshechkin I."/>
            <person name="Lee M.M."/>
            <person name="Goodwin Z."/>
            <person name="Lu X."/>
            <person name="Lewis E.E."/>
            <person name="Goodrich-Blair H."/>
            <person name="Stock S.P."/>
            <person name="Adams B.J."/>
            <person name="Sternberg P.W."/>
            <person name="Mortazavi A."/>
        </authorList>
    </citation>
    <scope>NUCLEOTIDE SEQUENCE [LARGE SCALE GENOMIC DNA]</scope>
    <source>
        <strain evidence="2 3">ALL</strain>
    </source>
</reference>
<evidence type="ECO:0000313" key="2">
    <source>
        <dbReference type="EMBL" id="TKR79944.1"/>
    </source>
</evidence>
<comment type="caution">
    <text evidence="2">The sequence shown here is derived from an EMBL/GenBank/DDBJ whole genome shotgun (WGS) entry which is preliminary data.</text>
</comment>
<gene>
    <name evidence="2" type="ORF">L596_014090</name>
</gene>
<sequence length="223" mass="23880">MVAATRTTTSPRGSSSTPTSWSCPRASTSRNRCLRSSRRTRRSRNPASHRPNALYDRISNLNVEPVTSSADACHCVTEVSGHLDGLLAPSAEANELKHLLGNEELKGILQAYDIVIQEVYAGHGTDPEDMIAVTQEPSTSANSQTRPISLPQPYQNGRGPPTGVAAVPGCSSSEDSSAVPTSGPLFDDDDDLMMDVVSRVRLVQFQKDTEEPMGITLKTDAAS</sequence>
<feature type="region of interest" description="Disordered" evidence="1">
    <location>
        <begin position="1"/>
        <end position="52"/>
    </location>
</feature>
<feature type="compositionally biased region" description="Low complexity" evidence="1">
    <location>
        <begin position="1"/>
        <end position="31"/>
    </location>
</feature>
<evidence type="ECO:0000313" key="3">
    <source>
        <dbReference type="Proteomes" id="UP000298663"/>
    </source>
</evidence>